<sequence length="218" mass="23024">MATLGDKNQSTALHAFNAKALWTHELEALLLDGTLDLIVHSLKDMPTQLPGGCCLGSVLARADRRDVVVMSQRLAGRGVRRLAELEPGAVVGTSSVRRAAQVRRGFPGVPIGVETEWEAEAEAEAGEGAGDGKAGDGEAGDGNAGDGKAGDVLVMRAIVLSVDGTEAVEGERRQRVRDMQEADECGWKMAQELVEKGAGKILEKIMLNRAVIQEQDGA</sequence>
<keyword evidence="4" id="KW-0350">Heme biosynthesis</keyword>
<evidence type="ECO:0000256" key="2">
    <source>
        <dbReference type="ARBA" id="ARBA00012655"/>
    </source>
</evidence>
<evidence type="ECO:0000256" key="8">
    <source>
        <dbReference type="SAM" id="MobiDB-lite"/>
    </source>
</evidence>
<protein>
    <recommendedName>
        <fullName evidence="2">hydroxymethylbilane synthase</fullName>
        <ecNumber evidence="2">2.5.1.61</ecNumber>
    </recommendedName>
    <alternativeName>
        <fullName evidence="7">Pre-uroporphyrinogen synthase</fullName>
    </alternativeName>
</protein>
<dbReference type="PANTHER" id="PTHR11557:SF0">
    <property type="entry name" value="PORPHOBILINOGEN DEAMINASE"/>
    <property type="match status" value="1"/>
</dbReference>
<dbReference type="InterPro" id="IPR022417">
    <property type="entry name" value="Porphobilin_deaminase_N"/>
</dbReference>
<dbReference type="GO" id="GO:0006783">
    <property type="term" value="P:heme biosynthetic process"/>
    <property type="evidence" value="ECO:0007669"/>
    <property type="project" value="UniProtKB-KW"/>
</dbReference>
<dbReference type="InterPro" id="IPR000860">
    <property type="entry name" value="HemC"/>
</dbReference>
<evidence type="ECO:0000256" key="3">
    <source>
        <dbReference type="ARBA" id="ARBA00022679"/>
    </source>
</evidence>
<name>A0A5M8PI34_9LECA</name>
<dbReference type="AlphaFoldDB" id="A0A5M8PI34"/>
<dbReference type="InterPro" id="IPR036803">
    <property type="entry name" value="Porphobilinogen_deaminase_C_sf"/>
</dbReference>
<dbReference type="Pfam" id="PF01379">
    <property type="entry name" value="Porphobil_deam"/>
    <property type="match status" value="1"/>
</dbReference>
<keyword evidence="5" id="KW-0627">Porphyrin biosynthesis</keyword>
<evidence type="ECO:0000313" key="10">
    <source>
        <dbReference type="EMBL" id="KAA6408713.1"/>
    </source>
</evidence>
<dbReference type="SUPFAM" id="SSF53850">
    <property type="entry name" value="Periplasmic binding protein-like II"/>
    <property type="match status" value="1"/>
</dbReference>
<gene>
    <name evidence="10" type="ORF">FRX48_07795</name>
</gene>
<dbReference type="GO" id="GO:0005737">
    <property type="term" value="C:cytoplasm"/>
    <property type="evidence" value="ECO:0007669"/>
    <property type="project" value="TreeGrafter"/>
</dbReference>
<dbReference type="PANTHER" id="PTHR11557">
    <property type="entry name" value="PORPHOBILINOGEN DEAMINASE"/>
    <property type="match status" value="1"/>
</dbReference>
<dbReference type="Proteomes" id="UP000324767">
    <property type="component" value="Unassembled WGS sequence"/>
</dbReference>
<evidence type="ECO:0000256" key="7">
    <source>
        <dbReference type="ARBA" id="ARBA00030685"/>
    </source>
</evidence>
<evidence type="ECO:0000256" key="5">
    <source>
        <dbReference type="ARBA" id="ARBA00023244"/>
    </source>
</evidence>
<dbReference type="EMBL" id="VXIT01000013">
    <property type="protein sequence ID" value="KAA6408713.1"/>
    <property type="molecule type" value="Genomic_DNA"/>
</dbReference>
<evidence type="ECO:0000256" key="4">
    <source>
        <dbReference type="ARBA" id="ARBA00023133"/>
    </source>
</evidence>
<comment type="pathway">
    <text evidence="6">Porphyrin-containing compound metabolism.</text>
</comment>
<dbReference type="SUPFAM" id="SSF54782">
    <property type="entry name" value="Porphobilinogen deaminase (hydroxymethylbilane synthase), C-terminal domain"/>
    <property type="match status" value="1"/>
</dbReference>
<dbReference type="Gene3D" id="3.30.160.40">
    <property type="entry name" value="Porphobilinogen deaminase, C-terminal domain"/>
    <property type="match status" value="1"/>
</dbReference>
<dbReference type="PRINTS" id="PR00151">
    <property type="entry name" value="PORPHBDMNASE"/>
</dbReference>
<evidence type="ECO:0000256" key="6">
    <source>
        <dbReference type="ARBA" id="ARBA00023444"/>
    </source>
</evidence>
<proteinExistence type="inferred from homology"/>
<feature type="domain" description="Porphobilinogen deaminase N-terminal" evidence="9">
    <location>
        <begin position="1"/>
        <end position="109"/>
    </location>
</feature>
<comment type="similarity">
    <text evidence="1">Belongs to the HMBS family.</text>
</comment>
<evidence type="ECO:0000313" key="11">
    <source>
        <dbReference type="Proteomes" id="UP000324767"/>
    </source>
</evidence>
<organism evidence="10 11">
    <name type="scientific">Lasallia pustulata</name>
    <dbReference type="NCBI Taxonomy" id="136370"/>
    <lineage>
        <taxon>Eukaryota</taxon>
        <taxon>Fungi</taxon>
        <taxon>Dikarya</taxon>
        <taxon>Ascomycota</taxon>
        <taxon>Pezizomycotina</taxon>
        <taxon>Lecanoromycetes</taxon>
        <taxon>OSLEUM clade</taxon>
        <taxon>Umbilicariomycetidae</taxon>
        <taxon>Umbilicariales</taxon>
        <taxon>Umbilicariaceae</taxon>
        <taxon>Lasallia</taxon>
    </lineage>
</organism>
<evidence type="ECO:0000259" key="9">
    <source>
        <dbReference type="Pfam" id="PF01379"/>
    </source>
</evidence>
<feature type="region of interest" description="Disordered" evidence="8">
    <location>
        <begin position="124"/>
        <end position="147"/>
    </location>
</feature>
<dbReference type="Gene3D" id="3.40.190.10">
    <property type="entry name" value="Periplasmic binding protein-like II"/>
    <property type="match status" value="1"/>
</dbReference>
<reference evidence="10 11" key="1">
    <citation type="submission" date="2019-09" db="EMBL/GenBank/DDBJ databases">
        <title>The hologenome of the rock-dwelling lichen Lasallia pustulata.</title>
        <authorList>
            <person name="Greshake Tzovaras B."/>
            <person name="Segers F."/>
            <person name="Bicker A."/>
            <person name="Dal Grande F."/>
            <person name="Otte J."/>
            <person name="Hankeln T."/>
            <person name="Schmitt I."/>
            <person name="Ebersberger I."/>
        </authorList>
    </citation>
    <scope>NUCLEOTIDE SEQUENCE [LARGE SCALE GENOMIC DNA]</scope>
    <source>
        <strain evidence="10">A1-1</strain>
    </source>
</reference>
<evidence type="ECO:0000256" key="1">
    <source>
        <dbReference type="ARBA" id="ARBA00005638"/>
    </source>
</evidence>
<dbReference type="EC" id="2.5.1.61" evidence="2"/>
<dbReference type="GO" id="GO:0004418">
    <property type="term" value="F:hydroxymethylbilane synthase activity"/>
    <property type="evidence" value="ECO:0007669"/>
    <property type="project" value="UniProtKB-EC"/>
</dbReference>
<dbReference type="OrthoDB" id="564646at2759"/>
<comment type="caution">
    <text evidence="10">The sequence shown here is derived from an EMBL/GenBank/DDBJ whole genome shotgun (WGS) entry which is preliminary data.</text>
</comment>
<keyword evidence="3" id="KW-0808">Transferase</keyword>
<accession>A0A5M8PI34</accession>